<evidence type="ECO:0000313" key="4">
    <source>
        <dbReference type="Proteomes" id="UP000002051"/>
    </source>
</evidence>
<reference evidence="1 4" key="2">
    <citation type="journal article" date="2014" name="BMC Genomics">
        <title>An improved genome release (version Mt4.0) for the model legume Medicago truncatula.</title>
        <authorList>
            <person name="Tang H."/>
            <person name="Krishnakumar V."/>
            <person name="Bidwell S."/>
            <person name="Rosen B."/>
            <person name="Chan A."/>
            <person name="Zhou S."/>
            <person name="Gentzbittel L."/>
            <person name="Childs K.L."/>
            <person name="Yandell M."/>
            <person name="Gundlach H."/>
            <person name="Mayer K.F."/>
            <person name="Schwartz D.C."/>
            <person name="Town C.D."/>
        </authorList>
    </citation>
    <scope>GENOME REANNOTATION</scope>
    <source>
        <strain evidence="3 4">cv. Jemalong A17</strain>
    </source>
</reference>
<dbReference type="EnsemblPlants" id="AET03613">
    <property type="protein sequence ID" value="AET03613"/>
    <property type="gene ID" value="MTR_8g073720"/>
</dbReference>
<evidence type="ECO:0000313" key="3">
    <source>
        <dbReference type="EnsemblPlants" id="AET03613"/>
    </source>
</evidence>
<reference evidence="1 4" key="1">
    <citation type="journal article" date="2011" name="Nature">
        <title>The Medicago genome provides insight into the evolution of rhizobial symbioses.</title>
        <authorList>
            <person name="Young N.D."/>
            <person name="Debelle F."/>
            <person name="Oldroyd G.E."/>
            <person name="Geurts R."/>
            <person name="Cannon S.B."/>
            <person name="Udvardi M.K."/>
            <person name="Benedito V.A."/>
            <person name="Mayer K.F."/>
            <person name="Gouzy J."/>
            <person name="Schoof H."/>
            <person name="Van de Peer Y."/>
            <person name="Proost S."/>
            <person name="Cook D.R."/>
            <person name="Meyers B.C."/>
            <person name="Spannagl M."/>
            <person name="Cheung F."/>
            <person name="De Mita S."/>
            <person name="Krishnakumar V."/>
            <person name="Gundlach H."/>
            <person name="Zhou S."/>
            <person name="Mudge J."/>
            <person name="Bharti A.K."/>
            <person name="Murray J.D."/>
            <person name="Naoumkina M.A."/>
            <person name="Rosen B."/>
            <person name="Silverstein K.A."/>
            <person name="Tang H."/>
            <person name="Rombauts S."/>
            <person name="Zhao P.X."/>
            <person name="Zhou P."/>
            <person name="Barbe V."/>
            <person name="Bardou P."/>
            <person name="Bechner M."/>
            <person name="Bellec A."/>
            <person name="Berger A."/>
            <person name="Berges H."/>
            <person name="Bidwell S."/>
            <person name="Bisseling T."/>
            <person name="Choisne N."/>
            <person name="Couloux A."/>
            <person name="Denny R."/>
            <person name="Deshpande S."/>
            <person name="Dai X."/>
            <person name="Doyle J.J."/>
            <person name="Dudez A.M."/>
            <person name="Farmer A.D."/>
            <person name="Fouteau S."/>
            <person name="Franken C."/>
            <person name="Gibelin C."/>
            <person name="Gish J."/>
            <person name="Goldstein S."/>
            <person name="Gonzalez A.J."/>
            <person name="Green P.J."/>
            <person name="Hallab A."/>
            <person name="Hartog M."/>
            <person name="Hua A."/>
            <person name="Humphray S.J."/>
            <person name="Jeong D.H."/>
            <person name="Jing Y."/>
            <person name="Jocker A."/>
            <person name="Kenton S.M."/>
            <person name="Kim D.J."/>
            <person name="Klee K."/>
            <person name="Lai H."/>
            <person name="Lang C."/>
            <person name="Lin S."/>
            <person name="Macmil S.L."/>
            <person name="Magdelenat G."/>
            <person name="Matthews L."/>
            <person name="McCorrison J."/>
            <person name="Monaghan E.L."/>
            <person name="Mun J.H."/>
            <person name="Najar F.Z."/>
            <person name="Nicholson C."/>
            <person name="Noirot C."/>
            <person name="O'Bleness M."/>
            <person name="Paule C.R."/>
            <person name="Poulain J."/>
            <person name="Prion F."/>
            <person name="Qin B."/>
            <person name="Qu C."/>
            <person name="Retzel E.F."/>
            <person name="Riddle C."/>
            <person name="Sallet E."/>
            <person name="Samain S."/>
            <person name="Samson N."/>
            <person name="Sanders I."/>
            <person name="Saurat O."/>
            <person name="Scarpelli C."/>
            <person name="Schiex T."/>
            <person name="Segurens B."/>
            <person name="Severin A.J."/>
            <person name="Sherrier D.J."/>
            <person name="Shi R."/>
            <person name="Sims S."/>
            <person name="Singer S.R."/>
            <person name="Sinharoy S."/>
            <person name="Sterck L."/>
            <person name="Viollet A."/>
            <person name="Wang B.B."/>
            <person name="Wang K."/>
            <person name="Wang M."/>
            <person name="Wang X."/>
            <person name="Warfsmann J."/>
            <person name="Weissenbach J."/>
            <person name="White D.D."/>
            <person name="White J.D."/>
            <person name="Wiley G.B."/>
            <person name="Wincker P."/>
            <person name="Xing Y."/>
            <person name="Yang L."/>
            <person name="Yao Z."/>
            <person name="Ying F."/>
            <person name="Zhai J."/>
            <person name="Zhou L."/>
            <person name="Zuber A."/>
            <person name="Denarie J."/>
            <person name="Dixon R.A."/>
            <person name="May G.D."/>
            <person name="Schwartz D.C."/>
            <person name="Rogers J."/>
            <person name="Quetier F."/>
            <person name="Town C.D."/>
            <person name="Roe B.A."/>
        </authorList>
    </citation>
    <scope>NUCLEOTIDE SEQUENCE [LARGE SCALE GENOMIC DNA]</scope>
    <source>
        <strain evidence="1">A17</strain>
        <strain evidence="3 4">cv. Jemalong A17</strain>
    </source>
</reference>
<organism evidence="1 4">
    <name type="scientific">Medicago truncatula</name>
    <name type="common">Barrel medic</name>
    <name type="synonym">Medicago tribuloides</name>
    <dbReference type="NCBI Taxonomy" id="3880"/>
    <lineage>
        <taxon>Eukaryota</taxon>
        <taxon>Viridiplantae</taxon>
        <taxon>Streptophyta</taxon>
        <taxon>Embryophyta</taxon>
        <taxon>Tracheophyta</taxon>
        <taxon>Spermatophyta</taxon>
        <taxon>Magnoliopsida</taxon>
        <taxon>eudicotyledons</taxon>
        <taxon>Gunneridae</taxon>
        <taxon>Pentapetalae</taxon>
        <taxon>rosids</taxon>
        <taxon>fabids</taxon>
        <taxon>Fabales</taxon>
        <taxon>Fabaceae</taxon>
        <taxon>Papilionoideae</taxon>
        <taxon>50 kb inversion clade</taxon>
        <taxon>NPAAA clade</taxon>
        <taxon>Hologalegina</taxon>
        <taxon>IRL clade</taxon>
        <taxon>Trifolieae</taxon>
        <taxon>Medicago</taxon>
    </lineage>
</organism>
<evidence type="ECO:0000313" key="1">
    <source>
        <dbReference type="EMBL" id="AET03613.1"/>
    </source>
</evidence>
<dbReference type="PaxDb" id="3880-AET03613"/>
<sequence>MKTGGTIELRERGQIGFYHVVFQNLSPCENYREIELLIDFTNLDPEARRKRWELFLLSPKQVPYISELKKNKLTDINVFMECG</sequence>
<proteinExistence type="predicted"/>
<dbReference type="Proteomes" id="UP000002051">
    <property type="component" value="Chromosome 8"/>
</dbReference>
<dbReference type="Proteomes" id="UP000265566">
    <property type="component" value="Chromosome 8"/>
</dbReference>
<evidence type="ECO:0000313" key="2">
    <source>
        <dbReference type="EMBL" id="RHN41860.1"/>
    </source>
</evidence>
<name>G7L9E5_MEDTR</name>
<keyword evidence="4" id="KW-1185">Reference proteome</keyword>
<reference evidence="3" key="3">
    <citation type="submission" date="2015-04" db="UniProtKB">
        <authorList>
            <consortium name="EnsemblPlants"/>
        </authorList>
    </citation>
    <scope>IDENTIFICATION</scope>
    <source>
        <strain evidence="3">cv. Jemalong A17</strain>
    </source>
</reference>
<dbReference type="EMBL" id="PSQE01000008">
    <property type="protein sequence ID" value="RHN41860.1"/>
    <property type="molecule type" value="Genomic_DNA"/>
</dbReference>
<dbReference type="Gramene" id="rna48223">
    <property type="protein sequence ID" value="RHN41860.1"/>
    <property type="gene ID" value="gene48223"/>
</dbReference>
<dbReference type="AlphaFoldDB" id="G7L9E5"/>
<reference evidence="2" key="4">
    <citation type="journal article" date="2018" name="Nat. Plants">
        <title>Whole-genome landscape of Medicago truncatula symbiotic genes.</title>
        <authorList>
            <person name="Pecrix Y."/>
            <person name="Gamas P."/>
            <person name="Carrere S."/>
        </authorList>
    </citation>
    <scope>NUCLEOTIDE SEQUENCE</scope>
    <source>
        <tissue evidence="2">Leaves</tissue>
    </source>
</reference>
<protein>
    <submittedName>
        <fullName evidence="1 3">Uncharacterized protein</fullName>
    </submittedName>
</protein>
<dbReference type="HOGENOM" id="CLU_2546117_0_0_1"/>
<gene>
    <name evidence="1" type="ordered locus">MTR_8g073720</name>
    <name evidence="2" type="ORF">MtrunA17_Chr8g0370531</name>
</gene>
<accession>G7L9E5</accession>
<dbReference type="EMBL" id="CM001224">
    <property type="protein sequence ID" value="AET03613.1"/>
    <property type="molecule type" value="Genomic_DNA"/>
</dbReference>